<evidence type="ECO:0000259" key="12">
    <source>
        <dbReference type="PROSITE" id="PS51843"/>
    </source>
</evidence>
<evidence type="ECO:0000256" key="7">
    <source>
        <dbReference type="ARBA" id="ARBA00023125"/>
    </source>
</evidence>
<dbReference type="SUPFAM" id="SSF57716">
    <property type="entry name" value="Glucocorticoid receptor-like (DNA-binding domain)"/>
    <property type="match status" value="1"/>
</dbReference>
<keyword evidence="4" id="KW-0863">Zinc-finger</keyword>
<evidence type="ECO:0000256" key="4">
    <source>
        <dbReference type="ARBA" id="ARBA00022771"/>
    </source>
</evidence>
<organism evidence="13 14">
    <name type="scientific">Pristionchus fissidentatus</name>
    <dbReference type="NCBI Taxonomy" id="1538716"/>
    <lineage>
        <taxon>Eukaryota</taxon>
        <taxon>Metazoa</taxon>
        <taxon>Ecdysozoa</taxon>
        <taxon>Nematoda</taxon>
        <taxon>Chromadorea</taxon>
        <taxon>Rhabditida</taxon>
        <taxon>Rhabditina</taxon>
        <taxon>Diplogasteromorpha</taxon>
        <taxon>Diplogasteroidea</taxon>
        <taxon>Neodiplogasteridae</taxon>
        <taxon>Pristionchus</taxon>
    </lineage>
</organism>
<keyword evidence="7" id="KW-0238">DNA-binding</keyword>
<keyword evidence="14" id="KW-1185">Reference proteome</keyword>
<evidence type="ECO:0000256" key="5">
    <source>
        <dbReference type="ARBA" id="ARBA00022833"/>
    </source>
</evidence>
<name>A0AAV5VTT6_9BILA</name>
<feature type="non-terminal residue" evidence="13">
    <location>
        <position position="1"/>
    </location>
</feature>
<dbReference type="Gene3D" id="3.30.50.10">
    <property type="entry name" value="Erythroid Transcription Factor GATA-1, subunit A"/>
    <property type="match status" value="1"/>
</dbReference>
<dbReference type="PROSITE" id="PS51843">
    <property type="entry name" value="NR_LBD"/>
    <property type="match status" value="1"/>
</dbReference>
<dbReference type="SMART" id="SM00430">
    <property type="entry name" value="HOLI"/>
    <property type="match status" value="1"/>
</dbReference>
<evidence type="ECO:0000313" key="13">
    <source>
        <dbReference type="EMBL" id="GMT22925.1"/>
    </source>
</evidence>
<comment type="similarity">
    <text evidence="2">Belongs to the nuclear hormone receptor family.</text>
</comment>
<evidence type="ECO:0000256" key="2">
    <source>
        <dbReference type="ARBA" id="ARBA00005993"/>
    </source>
</evidence>
<sequence>GKSTKNDGRFCLICGTKSEGANSGVDSCRACSAFFRRSVIENMQYSCKNEGNCELKRVPESSRICRSCRLRRCFEVGMLAEHVRNTPENAIDSPGPSKDAVEDDTFLQLHANRLPLLTRIAAHYHLSRSRRFYSELCLLPMSAKKPKHDDPIDAQQLLPCDVQLVERIWTTNLPFLHQFCTDTFEEFALIEDSDKFTMFRSFFATLFIFELEEATSKYCLEKEHKSQMTRTTYVDFTRPEIFFSERESTADQGFLNTWAECSSKWDQTRYHESYRNMKISVIERAAIVSLLLWNVDDLDLSISEGTLAQCIRMRSRIMAEMHVYYTHIQRKEDYCTRLGIILDQLHETNLHARSMRTELMVYVMIGAMKREGTLFNLIRV</sequence>
<dbReference type="CDD" id="cd06960">
    <property type="entry name" value="NR_DBD_HNF4A"/>
    <property type="match status" value="1"/>
</dbReference>
<evidence type="ECO:0000313" key="14">
    <source>
        <dbReference type="Proteomes" id="UP001432322"/>
    </source>
</evidence>
<evidence type="ECO:0000256" key="8">
    <source>
        <dbReference type="ARBA" id="ARBA00023163"/>
    </source>
</evidence>
<protein>
    <recommendedName>
        <fullName evidence="15">Nuclear receptor</fullName>
    </recommendedName>
</protein>
<dbReference type="GO" id="GO:0003700">
    <property type="term" value="F:DNA-binding transcription factor activity"/>
    <property type="evidence" value="ECO:0007669"/>
    <property type="project" value="InterPro"/>
</dbReference>
<dbReference type="GO" id="GO:0005634">
    <property type="term" value="C:nucleus"/>
    <property type="evidence" value="ECO:0007669"/>
    <property type="project" value="UniProtKB-SubCell"/>
</dbReference>
<keyword evidence="5" id="KW-0862">Zinc</keyword>
<dbReference type="AlphaFoldDB" id="A0AAV5VTT6"/>
<reference evidence="13" key="1">
    <citation type="submission" date="2023-10" db="EMBL/GenBank/DDBJ databases">
        <title>Genome assembly of Pristionchus species.</title>
        <authorList>
            <person name="Yoshida K."/>
            <person name="Sommer R.J."/>
        </authorList>
    </citation>
    <scope>NUCLEOTIDE SEQUENCE</scope>
    <source>
        <strain evidence="13">RS5133</strain>
    </source>
</reference>
<evidence type="ECO:0000256" key="10">
    <source>
        <dbReference type="ARBA" id="ARBA00023242"/>
    </source>
</evidence>
<keyword evidence="8" id="KW-0804">Transcription</keyword>
<dbReference type="InterPro" id="IPR035500">
    <property type="entry name" value="NHR-like_dom_sf"/>
</dbReference>
<accession>A0AAV5VTT6</accession>
<dbReference type="InterPro" id="IPR013088">
    <property type="entry name" value="Znf_NHR/GATA"/>
</dbReference>
<comment type="caution">
    <text evidence="13">The sequence shown here is derived from an EMBL/GenBank/DDBJ whole genome shotgun (WGS) entry which is preliminary data.</text>
</comment>
<dbReference type="GO" id="GO:0008270">
    <property type="term" value="F:zinc ion binding"/>
    <property type="evidence" value="ECO:0007669"/>
    <property type="project" value="UniProtKB-KW"/>
</dbReference>
<dbReference type="SMART" id="SM00399">
    <property type="entry name" value="ZnF_C4"/>
    <property type="match status" value="1"/>
</dbReference>
<dbReference type="SUPFAM" id="SSF48508">
    <property type="entry name" value="Nuclear receptor ligand-binding domain"/>
    <property type="match status" value="1"/>
</dbReference>
<feature type="domain" description="NR LBD" evidence="12">
    <location>
        <begin position="121"/>
        <end position="380"/>
    </location>
</feature>
<dbReference type="Pfam" id="PF00105">
    <property type="entry name" value="zf-C4"/>
    <property type="match status" value="1"/>
</dbReference>
<dbReference type="Proteomes" id="UP001432322">
    <property type="component" value="Unassembled WGS sequence"/>
</dbReference>
<keyword evidence="6" id="KW-0805">Transcription regulation</keyword>
<gene>
    <name evidence="13" type="ORF">PFISCL1PPCAC_14222</name>
</gene>
<evidence type="ECO:0000256" key="6">
    <source>
        <dbReference type="ARBA" id="ARBA00023015"/>
    </source>
</evidence>
<dbReference type="PRINTS" id="PR00047">
    <property type="entry name" value="STROIDFINGER"/>
</dbReference>
<dbReference type="Pfam" id="PF00104">
    <property type="entry name" value="Hormone_recep"/>
    <property type="match status" value="1"/>
</dbReference>
<dbReference type="InterPro" id="IPR001628">
    <property type="entry name" value="Znf_hrmn_rcpt"/>
</dbReference>
<evidence type="ECO:0000259" key="11">
    <source>
        <dbReference type="PROSITE" id="PS51030"/>
    </source>
</evidence>
<dbReference type="PANTHER" id="PTHR46011">
    <property type="entry name" value="NUCLEAR HORMONE RECEPTOR FAMILY MEMBER NHR-86-RELATED"/>
    <property type="match status" value="1"/>
</dbReference>
<proteinExistence type="inferred from homology"/>
<keyword evidence="3" id="KW-0479">Metal-binding</keyword>
<dbReference type="PROSITE" id="PS51030">
    <property type="entry name" value="NUCLEAR_REC_DBD_2"/>
    <property type="match status" value="1"/>
</dbReference>
<keyword evidence="9" id="KW-0675">Receptor</keyword>
<evidence type="ECO:0000256" key="1">
    <source>
        <dbReference type="ARBA" id="ARBA00004123"/>
    </source>
</evidence>
<dbReference type="GO" id="GO:0000978">
    <property type="term" value="F:RNA polymerase II cis-regulatory region sequence-specific DNA binding"/>
    <property type="evidence" value="ECO:0007669"/>
    <property type="project" value="InterPro"/>
</dbReference>
<evidence type="ECO:0000256" key="3">
    <source>
        <dbReference type="ARBA" id="ARBA00022723"/>
    </source>
</evidence>
<dbReference type="InterPro" id="IPR049636">
    <property type="entry name" value="HNF4-like_DBD"/>
</dbReference>
<evidence type="ECO:0000256" key="9">
    <source>
        <dbReference type="ARBA" id="ARBA00023170"/>
    </source>
</evidence>
<dbReference type="EMBL" id="BTSY01000004">
    <property type="protein sequence ID" value="GMT22925.1"/>
    <property type="molecule type" value="Genomic_DNA"/>
</dbReference>
<evidence type="ECO:0008006" key="15">
    <source>
        <dbReference type="Google" id="ProtNLM"/>
    </source>
</evidence>
<keyword evidence="10" id="KW-0539">Nucleus</keyword>
<comment type="subcellular location">
    <subcellularLocation>
        <location evidence="1">Nucleus</location>
    </subcellularLocation>
</comment>
<feature type="domain" description="Nuclear receptor" evidence="11">
    <location>
        <begin position="8"/>
        <end position="85"/>
    </location>
</feature>
<dbReference type="Gene3D" id="1.10.565.10">
    <property type="entry name" value="Retinoid X Receptor"/>
    <property type="match status" value="1"/>
</dbReference>
<dbReference type="PANTHER" id="PTHR46011:SF6">
    <property type="entry name" value="HIGH ZINC ACTIVATED NUCLEAR RECEPTOR PROTEIN"/>
    <property type="match status" value="1"/>
</dbReference>
<dbReference type="InterPro" id="IPR000536">
    <property type="entry name" value="Nucl_hrmn_rcpt_lig-bd"/>
</dbReference>